<dbReference type="OrthoDB" id="10397679at2759"/>
<accession>A0A9E7GK41</accession>
<evidence type="ECO:0000313" key="2">
    <source>
        <dbReference type="EMBL" id="URE16285.1"/>
    </source>
</evidence>
<evidence type="ECO:0000256" key="1">
    <source>
        <dbReference type="SAM" id="Phobius"/>
    </source>
</evidence>
<proteinExistence type="predicted"/>
<keyword evidence="1" id="KW-0812">Transmembrane</keyword>
<feature type="transmembrane region" description="Helical" evidence="1">
    <location>
        <begin position="112"/>
        <end position="132"/>
    </location>
</feature>
<keyword evidence="3" id="KW-1185">Reference proteome</keyword>
<dbReference type="AlphaFoldDB" id="A0A9E7GK41"/>
<feature type="transmembrane region" description="Helical" evidence="1">
    <location>
        <begin position="73"/>
        <end position="92"/>
    </location>
</feature>
<dbReference type="Proteomes" id="UP001055439">
    <property type="component" value="Chromosome 7"/>
</dbReference>
<organism evidence="2 3">
    <name type="scientific">Musa troglodytarum</name>
    <name type="common">fe'i banana</name>
    <dbReference type="NCBI Taxonomy" id="320322"/>
    <lineage>
        <taxon>Eukaryota</taxon>
        <taxon>Viridiplantae</taxon>
        <taxon>Streptophyta</taxon>
        <taxon>Embryophyta</taxon>
        <taxon>Tracheophyta</taxon>
        <taxon>Spermatophyta</taxon>
        <taxon>Magnoliopsida</taxon>
        <taxon>Liliopsida</taxon>
        <taxon>Zingiberales</taxon>
        <taxon>Musaceae</taxon>
        <taxon>Musa</taxon>
    </lineage>
</organism>
<keyword evidence="1" id="KW-1133">Transmembrane helix</keyword>
<gene>
    <name evidence="2" type="ORF">MUK42_03869</name>
</gene>
<sequence>SFIAATGRSSEVRTGVVAEGLESSSIGILGEHYGQLCLLPPLQESGPTTTSRSTAPSIRSEAPRFYSVSVRPILIPLFGPGLLVLWWMASAVTNIYSIDYATHEPLLCWMELGVLSWTLNLLVLHFFCLIFLSQGWHQTISFQVGPAQVP</sequence>
<protein>
    <submittedName>
        <fullName evidence="2">Uncharacterized protein</fullName>
    </submittedName>
</protein>
<dbReference type="EMBL" id="CP097509">
    <property type="protein sequence ID" value="URE16285.1"/>
    <property type="molecule type" value="Genomic_DNA"/>
</dbReference>
<keyword evidence="1" id="KW-0472">Membrane</keyword>
<feature type="non-terminal residue" evidence="2">
    <location>
        <position position="1"/>
    </location>
</feature>
<reference evidence="2" key="1">
    <citation type="submission" date="2022-05" db="EMBL/GenBank/DDBJ databases">
        <title>The Musa troglodytarum L. genome provides insights into the mechanism of non-climacteric behaviour and enrichment of carotenoids.</title>
        <authorList>
            <person name="Wang J."/>
        </authorList>
    </citation>
    <scope>NUCLEOTIDE SEQUENCE</scope>
    <source>
        <tissue evidence="2">Leaf</tissue>
    </source>
</reference>
<name>A0A9E7GK41_9LILI</name>
<evidence type="ECO:0000313" key="3">
    <source>
        <dbReference type="Proteomes" id="UP001055439"/>
    </source>
</evidence>